<dbReference type="Proteomes" id="UP000628710">
    <property type="component" value="Unassembled WGS sequence"/>
</dbReference>
<dbReference type="InterPro" id="IPR008920">
    <property type="entry name" value="TF_FadR/GntR_C"/>
</dbReference>
<dbReference type="Gene3D" id="1.10.10.10">
    <property type="entry name" value="Winged helix-like DNA-binding domain superfamily/Winged helix DNA-binding domain"/>
    <property type="match status" value="1"/>
</dbReference>
<dbReference type="PANTHER" id="PTHR43537:SF5">
    <property type="entry name" value="UXU OPERON TRANSCRIPTIONAL REGULATOR"/>
    <property type="match status" value="1"/>
</dbReference>
<sequence length="231" mass="25994">MTESTLNKIENLSGSLSQRVYQSLREAILSMRYPPGTVIRKGAICEQLGVSRSPVAEALARLSAEGLVDIIPQSATKVSCFSMDDIREACFLRQALEIAAVERVAQYRNAEELAALTRNVRMQELLVADKDFVGFYQMDEEFHTLLMDFTGFGGVSQVLESVSLHLTRARMLVLPEEGRPIETIKEHKVILKAIKEQNPDAARQAMKHHLGQLVPRIQPLEESHAEYFKRN</sequence>
<proteinExistence type="predicted"/>
<dbReference type="SMART" id="SM00345">
    <property type="entry name" value="HTH_GNTR"/>
    <property type="match status" value="1"/>
</dbReference>
<reference evidence="5" key="1">
    <citation type="submission" date="2020-12" db="EMBL/GenBank/DDBJ databases">
        <title>Marinomonas arctica sp. nov., a psychrotolerant bacterium isolated from the Arctic.</title>
        <authorList>
            <person name="Zhang Y."/>
        </authorList>
    </citation>
    <scope>NUCLEOTIDE SEQUENCE</scope>
    <source>
        <strain evidence="5">C1424</strain>
    </source>
</reference>
<dbReference type="Pfam" id="PF07729">
    <property type="entry name" value="FCD"/>
    <property type="match status" value="1"/>
</dbReference>
<dbReference type="PROSITE" id="PS50949">
    <property type="entry name" value="HTH_GNTR"/>
    <property type="match status" value="1"/>
</dbReference>
<dbReference type="InterPro" id="IPR000524">
    <property type="entry name" value="Tscrpt_reg_HTH_GntR"/>
</dbReference>
<organism evidence="5 6">
    <name type="scientific">Marinomonas transparens</name>
    <dbReference type="NCBI Taxonomy" id="2795388"/>
    <lineage>
        <taxon>Bacteria</taxon>
        <taxon>Pseudomonadati</taxon>
        <taxon>Pseudomonadota</taxon>
        <taxon>Gammaproteobacteria</taxon>
        <taxon>Oceanospirillales</taxon>
        <taxon>Oceanospirillaceae</taxon>
        <taxon>Marinomonas</taxon>
    </lineage>
</organism>
<keyword evidence="2" id="KW-0238">DNA-binding</keyword>
<dbReference type="CDD" id="cd07377">
    <property type="entry name" value="WHTH_GntR"/>
    <property type="match status" value="1"/>
</dbReference>
<dbReference type="SUPFAM" id="SSF48008">
    <property type="entry name" value="GntR ligand-binding domain-like"/>
    <property type="match status" value="1"/>
</dbReference>
<accession>A0A934N353</accession>
<dbReference type="PANTHER" id="PTHR43537">
    <property type="entry name" value="TRANSCRIPTIONAL REGULATOR, GNTR FAMILY"/>
    <property type="match status" value="1"/>
</dbReference>
<dbReference type="InterPro" id="IPR036390">
    <property type="entry name" value="WH_DNA-bd_sf"/>
</dbReference>
<keyword evidence="6" id="KW-1185">Reference proteome</keyword>
<evidence type="ECO:0000256" key="3">
    <source>
        <dbReference type="ARBA" id="ARBA00023163"/>
    </source>
</evidence>
<dbReference type="GO" id="GO:0003700">
    <property type="term" value="F:DNA-binding transcription factor activity"/>
    <property type="evidence" value="ECO:0007669"/>
    <property type="project" value="InterPro"/>
</dbReference>
<evidence type="ECO:0000256" key="2">
    <source>
        <dbReference type="ARBA" id="ARBA00023125"/>
    </source>
</evidence>
<dbReference type="Gene3D" id="1.20.120.530">
    <property type="entry name" value="GntR ligand-binding domain-like"/>
    <property type="match status" value="1"/>
</dbReference>
<keyword evidence="1" id="KW-0805">Transcription regulation</keyword>
<dbReference type="SMART" id="SM00895">
    <property type="entry name" value="FCD"/>
    <property type="match status" value="1"/>
</dbReference>
<evidence type="ECO:0000313" key="6">
    <source>
        <dbReference type="Proteomes" id="UP000628710"/>
    </source>
</evidence>
<evidence type="ECO:0000259" key="4">
    <source>
        <dbReference type="PROSITE" id="PS50949"/>
    </source>
</evidence>
<dbReference type="InterPro" id="IPR011711">
    <property type="entry name" value="GntR_C"/>
</dbReference>
<evidence type="ECO:0000256" key="1">
    <source>
        <dbReference type="ARBA" id="ARBA00023015"/>
    </source>
</evidence>
<dbReference type="EMBL" id="JAEMNX010000024">
    <property type="protein sequence ID" value="MBJ7539377.1"/>
    <property type="molecule type" value="Genomic_DNA"/>
</dbReference>
<dbReference type="GO" id="GO:0003677">
    <property type="term" value="F:DNA binding"/>
    <property type="evidence" value="ECO:0007669"/>
    <property type="project" value="UniProtKB-KW"/>
</dbReference>
<comment type="caution">
    <text evidence="5">The sequence shown here is derived from an EMBL/GenBank/DDBJ whole genome shotgun (WGS) entry which is preliminary data.</text>
</comment>
<evidence type="ECO:0000313" key="5">
    <source>
        <dbReference type="EMBL" id="MBJ7539377.1"/>
    </source>
</evidence>
<keyword evidence="3" id="KW-0804">Transcription</keyword>
<dbReference type="InterPro" id="IPR036388">
    <property type="entry name" value="WH-like_DNA-bd_sf"/>
</dbReference>
<gene>
    <name evidence="5" type="ORF">I8J31_16990</name>
</gene>
<dbReference type="RefSeq" id="WP_199469782.1">
    <property type="nucleotide sequence ID" value="NZ_JAEMNX010000024.1"/>
</dbReference>
<feature type="domain" description="HTH gntR-type" evidence="4">
    <location>
        <begin position="14"/>
        <end position="81"/>
    </location>
</feature>
<dbReference type="AlphaFoldDB" id="A0A934N353"/>
<dbReference type="Pfam" id="PF00392">
    <property type="entry name" value="GntR"/>
    <property type="match status" value="1"/>
</dbReference>
<dbReference type="SUPFAM" id="SSF46785">
    <property type="entry name" value="Winged helix' DNA-binding domain"/>
    <property type="match status" value="1"/>
</dbReference>
<name>A0A934N353_9GAMM</name>
<protein>
    <submittedName>
        <fullName evidence="5">GntR family transcriptional regulator</fullName>
    </submittedName>
</protein>